<gene>
    <name evidence="3" type="ORF">D9R14_04030</name>
</gene>
<evidence type="ECO:0000313" key="3">
    <source>
        <dbReference type="EMBL" id="RLP81166.1"/>
    </source>
</evidence>
<evidence type="ECO:0000259" key="2">
    <source>
        <dbReference type="Pfam" id="PF12275"/>
    </source>
</evidence>
<evidence type="ECO:0000256" key="1">
    <source>
        <dbReference type="SAM" id="SignalP"/>
    </source>
</evidence>
<accession>A0A3L7AKW2</accession>
<feature type="signal peptide" evidence="1">
    <location>
        <begin position="1"/>
        <end position="38"/>
    </location>
</feature>
<proteinExistence type="predicted"/>
<dbReference type="EMBL" id="RCTF01000002">
    <property type="protein sequence ID" value="RLP81166.1"/>
    <property type="molecule type" value="Genomic_DNA"/>
</dbReference>
<feature type="chain" id="PRO_5018232048" evidence="1">
    <location>
        <begin position="39"/>
        <end position="380"/>
    </location>
</feature>
<keyword evidence="4" id="KW-1185">Reference proteome</keyword>
<dbReference type="AlphaFoldDB" id="A0A3L7AKW2"/>
<organism evidence="3 4">
    <name type="scientific">Xanthobacter tagetidis</name>
    <dbReference type="NCBI Taxonomy" id="60216"/>
    <lineage>
        <taxon>Bacteria</taxon>
        <taxon>Pseudomonadati</taxon>
        <taxon>Pseudomonadota</taxon>
        <taxon>Alphaproteobacteria</taxon>
        <taxon>Hyphomicrobiales</taxon>
        <taxon>Xanthobacteraceae</taxon>
        <taxon>Xanthobacter</taxon>
    </lineage>
</organism>
<name>A0A3L7AKW2_9HYPH</name>
<protein>
    <submittedName>
        <fullName evidence="3">DUF3616 domain-containing protein</fullName>
    </submittedName>
</protein>
<keyword evidence="1" id="KW-0732">Signal</keyword>
<dbReference type="Pfam" id="PF12275">
    <property type="entry name" value="DUF3616"/>
    <property type="match status" value="1"/>
</dbReference>
<dbReference type="PROSITE" id="PS51318">
    <property type="entry name" value="TAT"/>
    <property type="match status" value="1"/>
</dbReference>
<reference evidence="3 4" key="1">
    <citation type="submission" date="2018-10" db="EMBL/GenBank/DDBJ databases">
        <title>Xanthobacter tagetidis genome sequencing and assembly.</title>
        <authorList>
            <person name="Maclea K.S."/>
            <person name="Goen A.E."/>
            <person name="Fatima S.A."/>
        </authorList>
    </citation>
    <scope>NUCLEOTIDE SEQUENCE [LARGE SCALE GENOMIC DNA]</scope>
    <source>
        <strain evidence="3 4">ATCC 700314</strain>
    </source>
</reference>
<dbReference type="RefSeq" id="WP_121622018.1">
    <property type="nucleotide sequence ID" value="NZ_JACIIW010000003.1"/>
</dbReference>
<evidence type="ECO:0000313" key="4">
    <source>
        <dbReference type="Proteomes" id="UP000269692"/>
    </source>
</evidence>
<comment type="caution">
    <text evidence="3">The sequence shown here is derived from an EMBL/GenBank/DDBJ whole genome shotgun (WGS) entry which is preliminary data.</text>
</comment>
<dbReference type="Proteomes" id="UP000269692">
    <property type="component" value="Unassembled WGS sequence"/>
</dbReference>
<sequence>MASGHAASPLSARRIGRRAGLAAAGLALAAASLVPAYAHGPDGAPPAPAALVAPVRQLEVRGAFEGKAEAKDISAIACATPAGAAARACLLVSDGVRHARLVTVAADAIMLGAPITLAAKEDEMGARTKEVDAEGAAFVRAGERGYYYVTGSHGASRGSGSYQSARFGLFRIPVDPATGMPSFGGFDGPRPAPEVARTGALEGLIAAVPELAPKACRRDGPCVGLDAGGVNIEGLAAKDGDLYFGLRAPTVDGRAFVLRLPAEGLFDPAAAPALRPAVLRARLGAHFGIRDLVAVAGGFLILAGLDVTEQPGLSYPSAVHFWDGVGEATRLLAVLASAHPMAKAEGLLVLADAPGEDYRLLVVFDSAAGGAPAEYRVPRP</sequence>
<feature type="domain" description="DUF3616" evidence="2">
    <location>
        <begin position="228"/>
        <end position="368"/>
    </location>
</feature>
<dbReference type="InterPro" id="IPR006311">
    <property type="entry name" value="TAT_signal"/>
</dbReference>
<dbReference type="InterPro" id="IPR022060">
    <property type="entry name" value="DUF3616"/>
</dbReference>
<dbReference type="OrthoDB" id="423529at2"/>